<accession>A0AAV4SIJ7</accession>
<dbReference type="AlphaFoldDB" id="A0AAV4SIJ7"/>
<reference evidence="1 2" key="1">
    <citation type="submission" date="2021-06" db="EMBL/GenBank/DDBJ databases">
        <title>Caerostris extrusa draft genome.</title>
        <authorList>
            <person name="Kono N."/>
            <person name="Arakawa K."/>
        </authorList>
    </citation>
    <scope>NUCLEOTIDE SEQUENCE [LARGE SCALE GENOMIC DNA]</scope>
</reference>
<evidence type="ECO:0000313" key="2">
    <source>
        <dbReference type="Proteomes" id="UP001054945"/>
    </source>
</evidence>
<name>A0AAV4SIJ7_CAEEX</name>
<sequence>MGGFRSQLFLALADHGKYLAQRSSPTTPGMKKNYYNKKSQLSKMLFMEADIITFIKIGHLRLEGHICRMDPSSLTFRIFNKVPSGTRTKGRPKLRQTDCVEADFRGLRITNWKPAAKQTLEWKKFLKKGRKRTKLEIFIEQLIGPNPFC</sequence>
<dbReference type="EMBL" id="BPLR01009490">
    <property type="protein sequence ID" value="GIY32315.1"/>
    <property type="molecule type" value="Genomic_DNA"/>
</dbReference>
<proteinExistence type="predicted"/>
<protein>
    <submittedName>
        <fullName evidence="1">Uncharacterized protein</fullName>
    </submittedName>
</protein>
<evidence type="ECO:0000313" key="1">
    <source>
        <dbReference type="EMBL" id="GIY32315.1"/>
    </source>
</evidence>
<organism evidence="1 2">
    <name type="scientific">Caerostris extrusa</name>
    <name type="common">Bark spider</name>
    <name type="synonym">Caerostris bankana</name>
    <dbReference type="NCBI Taxonomy" id="172846"/>
    <lineage>
        <taxon>Eukaryota</taxon>
        <taxon>Metazoa</taxon>
        <taxon>Ecdysozoa</taxon>
        <taxon>Arthropoda</taxon>
        <taxon>Chelicerata</taxon>
        <taxon>Arachnida</taxon>
        <taxon>Araneae</taxon>
        <taxon>Araneomorphae</taxon>
        <taxon>Entelegynae</taxon>
        <taxon>Araneoidea</taxon>
        <taxon>Araneidae</taxon>
        <taxon>Caerostris</taxon>
    </lineage>
</organism>
<gene>
    <name evidence="1" type="ORF">CEXT_453361</name>
</gene>
<keyword evidence="2" id="KW-1185">Reference proteome</keyword>
<dbReference type="Proteomes" id="UP001054945">
    <property type="component" value="Unassembled WGS sequence"/>
</dbReference>
<comment type="caution">
    <text evidence="1">The sequence shown here is derived from an EMBL/GenBank/DDBJ whole genome shotgun (WGS) entry which is preliminary data.</text>
</comment>